<sequence length="703" mass="82201">MVSIKQIQPRNDNVQSKQFSVVGLRILNECDSHLRKIVTPGYYFFNEWYKEEKGEIVLSKKRIPEENFFGKNISIQAIVGKNGSGKSSILDLIYRIINNFGYMLVRQQKRNAAEHLYFIEGLYADLYFAAGDTLGILSCIGNYVSFKYGQQRILFSEKREAPPSDLSNFKDGNKIGNSEIIEIAKSFFYTIVTNYSLQSFIDFDYKTECSGVYKTKDKSGVDSSAIWINSLFQKNDGYITPIVLNPYRNSGVMDLGREYQLTNYRLSAILIEAKRSKKQFIDEYKLHSIEYKYEPLMMLKKYEKAKKYIMLDDLIRDFLSAYVDKGISSSFTSIILESFGIKKLSPSNEEPYIISCIYLVYKTLSIASKYPSYNDYEYLGKIENYNKKATKEEEIGLKNIVRDIVKDQSHITRKIRQSIRFLECNLQNLTSQSNCDFTYDKYIQSLSLKKTPQGLEEIMEYLPPPFFIFNIKLDKIKRNKIISKEPILFQRMSSGERQFIYAVSTLVYHIKNVLSIQQAHRIRYRNINLILDEVEICFHPEYQRKFVDNLIRTIQRLHLNTHCSFNIIIATHSPFILSDIPMSNILYLDEGKKKDKTEFINPFGANINDILKQSFFLENGFLGEFARNKIKSLLEILTKHKNEIKWNNEWNENTSQDFIELIGEPIIKELLQSIYNEKFGIKDDKNKEIERLNKEIELLKARQ</sequence>
<dbReference type="CDD" id="cd00267">
    <property type="entry name" value="ABC_ATPase"/>
    <property type="match status" value="1"/>
</dbReference>
<dbReference type="GO" id="GO:0006302">
    <property type="term" value="P:double-strand break repair"/>
    <property type="evidence" value="ECO:0007669"/>
    <property type="project" value="TreeGrafter"/>
</dbReference>
<gene>
    <name evidence="2" type="ORF">EZS27_005046</name>
</gene>
<dbReference type="InterPro" id="IPR027417">
    <property type="entry name" value="P-loop_NTPase"/>
</dbReference>
<dbReference type="AlphaFoldDB" id="A0A5J4SQ15"/>
<organism evidence="2">
    <name type="scientific">termite gut metagenome</name>
    <dbReference type="NCBI Taxonomy" id="433724"/>
    <lineage>
        <taxon>unclassified sequences</taxon>
        <taxon>metagenomes</taxon>
        <taxon>organismal metagenomes</taxon>
    </lineage>
</organism>
<dbReference type="SUPFAM" id="SSF52540">
    <property type="entry name" value="P-loop containing nucleoside triphosphate hydrolases"/>
    <property type="match status" value="1"/>
</dbReference>
<dbReference type="PANTHER" id="PTHR32182:SF22">
    <property type="entry name" value="ATP-DEPENDENT ENDONUCLEASE, OLD FAMILY-RELATED"/>
    <property type="match status" value="1"/>
</dbReference>
<evidence type="ECO:0000313" key="2">
    <source>
        <dbReference type="EMBL" id="KAA6347491.1"/>
    </source>
</evidence>
<comment type="caution">
    <text evidence="2">The sequence shown here is derived from an EMBL/GenBank/DDBJ whole genome shotgun (WGS) entry which is preliminary data.</text>
</comment>
<name>A0A5J4SQ15_9ZZZZ</name>
<dbReference type="Gene3D" id="3.40.50.300">
    <property type="entry name" value="P-loop containing nucleotide triphosphate hydrolases"/>
    <property type="match status" value="1"/>
</dbReference>
<feature type="domain" description="Endonuclease GajA/Old nuclease/RecF-like AAA" evidence="1">
    <location>
        <begin position="75"/>
        <end position="576"/>
    </location>
</feature>
<dbReference type="Pfam" id="PF13175">
    <property type="entry name" value="AAA_15"/>
    <property type="match status" value="1"/>
</dbReference>
<dbReference type="GO" id="GO:0000731">
    <property type="term" value="P:DNA synthesis involved in DNA repair"/>
    <property type="evidence" value="ECO:0007669"/>
    <property type="project" value="TreeGrafter"/>
</dbReference>
<protein>
    <recommendedName>
        <fullName evidence="1">Endonuclease GajA/Old nuclease/RecF-like AAA domain-containing protein</fullName>
    </recommendedName>
</protein>
<dbReference type="EMBL" id="SNRY01000094">
    <property type="protein sequence ID" value="KAA6347491.1"/>
    <property type="molecule type" value="Genomic_DNA"/>
</dbReference>
<reference evidence="2" key="1">
    <citation type="submission" date="2019-03" db="EMBL/GenBank/DDBJ databases">
        <title>Single cell metagenomics reveals metabolic interactions within the superorganism composed of flagellate Streblomastix strix and complex community of Bacteroidetes bacteria on its surface.</title>
        <authorList>
            <person name="Treitli S.C."/>
            <person name="Kolisko M."/>
            <person name="Husnik F."/>
            <person name="Keeling P."/>
            <person name="Hampl V."/>
        </authorList>
    </citation>
    <scope>NUCLEOTIDE SEQUENCE</scope>
    <source>
        <strain evidence="2">STM</strain>
    </source>
</reference>
<evidence type="ECO:0000259" key="1">
    <source>
        <dbReference type="Pfam" id="PF13175"/>
    </source>
</evidence>
<proteinExistence type="predicted"/>
<accession>A0A5J4SQ15</accession>
<dbReference type="InterPro" id="IPR041685">
    <property type="entry name" value="AAA_GajA/Old/RecF-like"/>
</dbReference>
<dbReference type="PANTHER" id="PTHR32182">
    <property type="entry name" value="DNA REPLICATION AND REPAIR PROTEIN RECF"/>
    <property type="match status" value="1"/>
</dbReference>